<dbReference type="EMBL" id="LDEV01002060">
    <property type="protein sequence ID" value="KLJ10392.1"/>
    <property type="molecule type" value="Genomic_DNA"/>
</dbReference>
<dbReference type="AlphaFoldDB" id="A0A0H1BH93"/>
<evidence type="ECO:0000313" key="2">
    <source>
        <dbReference type="Proteomes" id="UP000053573"/>
    </source>
</evidence>
<protein>
    <submittedName>
        <fullName evidence="1">Uncharacterized protein</fullName>
    </submittedName>
</protein>
<evidence type="ECO:0000313" key="1">
    <source>
        <dbReference type="EMBL" id="KLJ10392.1"/>
    </source>
</evidence>
<gene>
    <name evidence="1" type="ORF">EMPG_14231</name>
</gene>
<organism evidence="1 2">
    <name type="scientific">Blastomyces silverae</name>
    <dbReference type="NCBI Taxonomy" id="2060906"/>
    <lineage>
        <taxon>Eukaryota</taxon>
        <taxon>Fungi</taxon>
        <taxon>Dikarya</taxon>
        <taxon>Ascomycota</taxon>
        <taxon>Pezizomycotina</taxon>
        <taxon>Eurotiomycetes</taxon>
        <taxon>Eurotiomycetidae</taxon>
        <taxon>Onygenales</taxon>
        <taxon>Ajellomycetaceae</taxon>
        <taxon>Blastomyces</taxon>
    </lineage>
</organism>
<comment type="caution">
    <text evidence="1">The sequence shown here is derived from an EMBL/GenBank/DDBJ whole genome shotgun (WGS) entry which is preliminary data.</text>
</comment>
<feature type="non-terminal residue" evidence="1">
    <location>
        <position position="81"/>
    </location>
</feature>
<reference evidence="2" key="1">
    <citation type="journal article" date="2015" name="PLoS Genet.">
        <title>The dynamic genome and transcriptome of the human fungal pathogen Blastomyces and close relative Emmonsia.</title>
        <authorList>
            <person name="Munoz J.F."/>
            <person name="Gauthier G.M."/>
            <person name="Desjardins C.A."/>
            <person name="Gallo J.E."/>
            <person name="Holder J."/>
            <person name="Sullivan T.D."/>
            <person name="Marty A.J."/>
            <person name="Carmen J.C."/>
            <person name="Chen Z."/>
            <person name="Ding L."/>
            <person name="Gujja S."/>
            <person name="Magrini V."/>
            <person name="Misas E."/>
            <person name="Mitreva M."/>
            <person name="Priest M."/>
            <person name="Saif S."/>
            <person name="Whiston E.A."/>
            <person name="Young S."/>
            <person name="Zeng Q."/>
            <person name="Goldman W.E."/>
            <person name="Mardis E.R."/>
            <person name="Taylor J.W."/>
            <person name="McEwen J.G."/>
            <person name="Clay O.K."/>
            <person name="Klein B.S."/>
            <person name="Cuomo C.A."/>
        </authorList>
    </citation>
    <scope>NUCLEOTIDE SEQUENCE [LARGE SCALE GENOMIC DNA]</scope>
    <source>
        <strain evidence="2">UAMH 139</strain>
    </source>
</reference>
<keyword evidence="2" id="KW-1185">Reference proteome</keyword>
<name>A0A0H1BH93_9EURO</name>
<dbReference type="Proteomes" id="UP000053573">
    <property type="component" value="Unassembled WGS sequence"/>
</dbReference>
<sequence length="81" mass="9231">ELQVVLLGDFCDFCVSGSSGSWHPPVNRFVLSNLNLQKILILRFFQSKHPPYCCHLHSSSPHTPHLLHLMTTAWLAISLHR</sequence>
<accession>A0A0H1BH93</accession>
<proteinExistence type="predicted"/>
<feature type="non-terminal residue" evidence="1">
    <location>
        <position position="1"/>
    </location>
</feature>